<dbReference type="InterPro" id="IPR000073">
    <property type="entry name" value="AB_hydrolase_1"/>
</dbReference>
<dbReference type="AlphaFoldDB" id="A0A448YX83"/>
<feature type="domain" description="AB hydrolase-1" evidence="1">
    <location>
        <begin position="39"/>
        <end position="175"/>
    </location>
</feature>
<dbReference type="Pfam" id="PF00561">
    <property type="entry name" value="Abhydrolase_1"/>
    <property type="match status" value="1"/>
</dbReference>
<evidence type="ECO:0000313" key="3">
    <source>
        <dbReference type="Proteomes" id="UP000291116"/>
    </source>
</evidence>
<accession>A0A448YX83</accession>
<proteinExistence type="predicted"/>
<dbReference type="InterPro" id="IPR029058">
    <property type="entry name" value="AB_hydrolase_fold"/>
</dbReference>
<evidence type="ECO:0000259" key="1">
    <source>
        <dbReference type="Pfam" id="PF00561"/>
    </source>
</evidence>
<dbReference type="SUPFAM" id="SSF53474">
    <property type="entry name" value="alpha/beta-Hydrolases"/>
    <property type="match status" value="1"/>
</dbReference>
<sequence>MKLPVTHRGMIQTALGAVFYLISDGRSTTDTAANEHRRPPVLCFHMSPRSSDEFSEVLPLLASGGAGAGSSNEGGRAVIAFDIPGYGASENPPRSCTIDELSDACLQAADSILERGAALATSASDDATTTDQNQHQRGHDYVAIGSLLGNYFCLSLAARHPGAIRAGILANPWFNPGARGMTASGGNGSIPDSFVLEDDGSHLAGLHAKRSTWLDNELNLRVVRSEIEYLSNRRVRYAKGISIEGGNDYNFVAAVERIHRNKESGDDEKGRPCRFLCLKGAACATLFDAFGLDGTERFEQACRMFGSNGGLEVVTLGGERSTLNLVNQMPEEFAAACNEFLSGHGL</sequence>
<dbReference type="Gene3D" id="3.40.50.1820">
    <property type="entry name" value="alpha/beta hydrolase"/>
    <property type="match status" value="1"/>
</dbReference>
<keyword evidence="3" id="KW-1185">Reference proteome</keyword>
<dbReference type="OrthoDB" id="408373at2759"/>
<protein>
    <recommendedName>
        <fullName evidence="1">AB hydrolase-1 domain-containing protein</fullName>
    </recommendedName>
</protein>
<dbReference type="EMBL" id="CAACVS010000027">
    <property type="protein sequence ID" value="VEU34411.1"/>
    <property type="molecule type" value="Genomic_DNA"/>
</dbReference>
<evidence type="ECO:0000313" key="2">
    <source>
        <dbReference type="EMBL" id="VEU34411.1"/>
    </source>
</evidence>
<name>A0A448YX83_9STRA</name>
<gene>
    <name evidence="2" type="ORF">PSNMU_V1.4_AUG-EV-PASAV3_0010320</name>
</gene>
<organism evidence="2 3">
    <name type="scientific">Pseudo-nitzschia multistriata</name>
    <dbReference type="NCBI Taxonomy" id="183589"/>
    <lineage>
        <taxon>Eukaryota</taxon>
        <taxon>Sar</taxon>
        <taxon>Stramenopiles</taxon>
        <taxon>Ochrophyta</taxon>
        <taxon>Bacillariophyta</taxon>
        <taxon>Bacillariophyceae</taxon>
        <taxon>Bacillariophycidae</taxon>
        <taxon>Bacillariales</taxon>
        <taxon>Bacillariaceae</taxon>
        <taxon>Pseudo-nitzschia</taxon>
    </lineage>
</organism>
<reference evidence="2 3" key="1">
    <citation type="submission" date="2019-01" db="EMBL/GenBank/DDBJ databases">
        <authorList>
            <person name="Ferrante I. M."/>
        </authorList>
    </citation>
    <scope>NUCLEOTIDE SEQUENCE [LARGE SCALE GENOMIC DNA]</scope>
    <source>
        <strain evidence="2 3">B856</strain>
    </source>
</reference>
<dbReference type="Proteomes" id="UP000291116">
    <property type="component" value="Unassembled WGS sequence"/>
</dbReference>